<dbReference type="InterPro" id="IPR011330">
    <property type="entry name" value="Glyco_hydro/deAcase_b/a-brl"/>
</dbReference>
<dbReference type="Pfam" id="PF03746">
    <property type="entry name" value="LamB_YcsF"/>
    <property type="match status" value="1"/>
</dbReference>
<organism evidence="1 2">
    <name type="scientific">Sulfitobacter sediminilitoris</name>
    <dbReference type="NCBI Taxonomy" id="2698830"/>
    <lineage>
        <taxon>Bacteria</taxon>
        <taxon>Pseudomonadati</taxon>
        <taxon>Pseudomonadota</taxon>
        <taxon>Alphaproteobacteria</taxon>
        <taxon>Rhodobacterales</taxon>
        <taxon>Roseobacteraceae</taxon>
        <taxon>Sulfitobacter</taxon>
    </lineage>
</organism>
<dbReference type="AlphaFoldDB" id="A0A6P0CG28"/>
<accession>A0A6P0CG28</accession>
<dbReference type="GO" id="GO:0017168">
    <property type="term" value="F:5-oxoprolinase (ATP-hydrolyzing) activity"/>
    <property type="evidence" value="ECO:0007669"/>
    <property type="project" value="UniProtKB-EC"/>
</dbReference>
<name>A0A6P0CG28_9RHOB</name>
<sequence>MFRTTVDLNCDMGEGFGHWSYGDAPDSALMPLISSANVAAGFHAGDPNQMDAVVGLAAEHGVGLGAHPGYYDLQGFGRRTIKAKPEELVNDVVYQTGALREFGRRHGIALQHVKPHGALYMDFAVSSDMSRQLVDTLQATGPDLFLYCMSVSETYRIAREVGQPVIREFYADRDYDNSGSIVFARKMRKLDPEEVAEKCVRACVEGKVKTVDGDDIEIPFESICFHSDTPGALAIGTAVRAQLTANGVTIAAPSHTS</sequence>
<reference evidence="1 2" key="1">
    <citation type="submission" date="2020-01" db="EMBL/GenBank/DDBJ databases">
        <title>Sulfitobacter sediminilitoris sp. nov., isolated from a tidal flat.</title>
        <authorList>
            <person name="Park S."/>
            <person name="Yoon J.-H."/>
        </authorList>
    </citation>
    <scope>NUCLEOTIDE SEQUENCE [LARGE SCALE GENOMIC DNA]</scope>
    <source>
        <strain evidence="1 2">JBTF-M27</strain>
    </source>
</reference>
<evidence type="ECO:0000313" key="1">
    <source>
        <dbReference type="EMBL" id="NEK23443.1"/>
    </source>
</evidence>
<dbReference type="GO" id="GO:0005975">
    <property type="term" value="P:carbohydrate metabolic process"/>
    <property type="evidence" value="ECO:0007669"/>
    <property type="project" value="InterPro"/>
</dbReference>
<dbReference type="PANTHER" id="PTHR30292:SF0">
    <property type="entry name" value="5-OXOPROLINASE SUBUNIT A"/>
    <property type="match status" value="1"/>
</dbReference>
<dbReference type="RefSeq" id="WP_164354370.1">
    <property type="nucleotide sequence ID" value="NZ_JAABNT010000008.1"/>
</dbReference>
<comment type="caution">
    <text evidence="1">The sequence shown here is derived from an EMBL/GenBank/DDBJ whole genome shotgun (WGS) entry which is preliminary data.</text>
</comment>
<protein>
    <submittedName>
        <fullName evidence="1">5-oxoprolinase subunit PxpA</fullName>
        <ecNumber evidence="1">3.5.2.9</ecNumber>
    </submittedName>
</protein>
<keyword evidence="1" id="KW-0378">Hydrolase</keyword>
<dbReference type="PANTHER" id="PTHR30292">
    <property type="entry name" value="UNCHARACTERIZED PROTEIN YBGL-RELATED"/>
    <property type="match status" value="1"/>
</dbReference>
<gene>
    <name evidence="1" type="primary">pxpA</name>
    <name evidence="1" type="ORF">GV827_13630</name>
</gene>
<dbReference type="Proteomes" id="UP000468591">
    <property type="component" value="Unassembled WGS sequence"/>
</dbReference>
<dbReference type="EMBL" id="JAABNT010000008">
    <property type="protein sequence ID" value="NEK23443.1"/>
    <property type="molecule type" value="Genomic_DNA"/>
</dbReference>
<dbReference type="Gene3D" id="3.20.20.370">
    <property type="entry name" value="Glycoside hydrolase/deacetylase"/>
    <property type="match status" value="1"/>
</dbReference>
<evidence type="ECO:0000313" key="2">
    <source>
        <dbReference type="Proteomes" id="UP000468591"/>
    </source>
</evidence>
<proteinExistence type="predicted"/>
<dbReference type="NCBIfam" id="NF003814">
    <property type="entry name" value="PRK05406.1-3"/>
    <property type="match status" value="1"/>
</dbReference>
<keyword evidence="2" id="KW-1185">Reference proteome</keyword>
<dbReference type="InterPro" id="IPR005501">
    <property type="entry name" value="LamB/YcsF/PxpA-like"/>
</dbReference>
<dbReference type="EC" id="3.5.2.9" evidence="1"/>
<dbReference type="SUPFAM" id="SSF88713">
    <property type="entry name" value="Glycoside hydrolase/deacetylase"/>
    <property type="match status" value="1"/>
</dbReference>